<protein>
    <submittedName>
        <fullName evidence="2">RND multidrug efflux transporter Acriflavin resistance protein</fullName>
    </submittedName>
</protein>
<dbReference type="KEGG" id="pect:BN1012_Phect2504"/>
<dbReference type="SUPFAM" id="SSF82693">
    <property type="entry name" value="Multidrug efflux transporter AcrB pore domain, PN1, PN2, PC1 and PC2 subdomains"/>
    <property type="match status" value="3"/>
</dbReference>
<dbReference type="Proteomes" id="UP000032160">
    <property type="component" value="Chromosome I"/>
</dbReference>
<feature type="transmembrane region" description="Helical" evidence="1">
    <location>
        <begin position="361"/>
        <end position="380"/>
    </location>
</feature>
<feature type="transmembrane region" description="Helical" evidence="1">
    <location>
        <begin position="883"/>
        <end position="903"/>
    </location>
</feature>
<dbReference type="PRINTS" id="PR00702">
    <property type="entry name" value="ACRIFLAVINRP"/>
</dbReference>
<keyword evidence="3" id="KW-1185">Reference proteome</keyword>
<dbReference type="Gene3D" id="1.20.1640.10">
    <property type="entry name" value="Multidrug efflux transporter AcrB transmembrane domain"/>
    <property type="match status" value="2"/>
</dbReference>
<evidence type="ECO:0000313" key="3">
    <source>
        <dbReference type="Proteomes" id="UP000032160"/>
    </source>
</evidence>
<feature type="transmembrane region" description="Helical" evidence="1">
    <location>
        <begin position="856"/>
        <end position="876"/>
    </location>
</feature>
<feature type="transmembrane region" description="Helical" evidence="1">
    <location>
        <begin position="463"/>
        <end position="490"/>
    </location>
</feature>
<dbReference type="STRING" id="1458461.BN1012_Phect2504"/>
<dbReference type="Pfam" id="PF00873">
    <property type="entry name" value="ACR_tran"/>
    <property type="match status" value="1"/>
</dbReference>
<organism evidence="2 3">
    <name type="scientific">Candidatus Phaeomarinibacter ectocarpi</name>
    <dbReference type="NCBI Taxonomy" id="1458461"/>
    <lineage>
        <taxon>Bacteria</taxon>
        <taxon>Pseudomonadati</taxon>
        <taxon>Pseudomonadota</taxon>
        <taxon>Alphaproteobacteria</taxon>
        <taxon>Hyphomicrobiales</taxon>
        <taxon>Parvibaculaceae</taxon>
        <taxon>Candidatus Phaeomarinibacter</taxon>
    </lineage>
</organism>
<keyword evidence="1" id="KW-0812">Transmembrane</keyword>
<dbReference type="OrthoDB" id="9807350at2"/>
<evidence type="ECO:0000256" key="1">
    <source>
        <dbReference type="SAM" id="Phobius"/>
    </source>
</evidence>
<dbReference type="GO" id="GO:0005886">
    <property type="term" value="C:plasma membrane"/>
    <property type="evidence" value="ECO:0007669"/>
    <property type="project" value="TreeGrafter"/>
</dbReference>
<dbReference type="Gene3D" id="3.30.70.1320">
    <property type="entry name" value="Multidrug efflux transporter AcrB pore domain like"/>
    <property type="match status" value="1"/>
</dbReference>
<sequence>MWISDVSIRRPVFAVMLVGAFVVLGWISLGRIGVDLFPRVEFPYVSVTTLLEGAAPETIETEVTDSVEEQVNTISGIESLRSISSEGHSAVNIEFGLDENVDVKAQDVRDKVSLAVGDLPGDAEQPIVQKVDPDAQPIMSVMISGDMPVREITRYADRVVKEQLQRVPGVGSIRLVGGRDREVRIWLDAVRLRAYGVTAQDVIDAVRREHAEIPGGRLDTVGLRSEFSVKTKGEVQNIAEFGDIVVAFRETGPTRVRDVARVEDGMEDLRSYAELDGKPGVSLEVRRQSGRNTVEVAQAIRAQLAEIRKTAPEGVRLLAARDTSKFIEDSVNDVFGDIGLGVILVVLVTLAFLLSLRATAIVAIAMPTALISTFFAFYVMGFTLNMMTLMALSVAVGLLVDDAIVILESIHRQLEDGHPPMQAASLGVKKVGPAVLSGSLSIAAVFVPIAFMDGIVGRFFFQYGLAIVFSVGVSLMCSLTLTPMLCARFLERNEDGSLGRIGQFFDHAYVRLEAIYGRLLDFALAQRWIIVLLAGATMVLGVFVAGLVPSAFDTRADRSEFLGQLELPFGAGVEQTREVASRAAASIRRVENVRSVFFTVGGDSRERVNQASFYIALTAKGDRDVGFIPIMDATRAAMLKAAPETTHISLTDVPWISGGGFTNFELEYSMSGPDLDVLRQRTDLISSRMREAGIFRDIKTSFEEGKPEVQVIVDRVRAADLSVPVRSLADTVRALVGGVDVATFEEFGQRYDVRVRLEEDQRHELHQLELIQVRASDRELIDLANLAAFNVEAGPAQIDRSNRSRKISIFANTGPGVAMGDATAEFERIIDSARMPQNYTVTAEGRAKRMKETTEAIGFAFMLALVALYMILASQFNSFTQPLVIMLTAPLSFVGAFIAIYLAGETMTMFAQIGLLALMGLVMKNGILLIDYANQAHDGGMSARDAMREAGPVRLRPVLMTALSTICGMIPVAMSVSQGAEFRNGMGFLVIGGLTSSTALTLVVVPVAYTLMADARSGVDAGFAKLKSIWPGFKKSA</sequence>
<proteinExistence type="predicted"/>
<dbReference type="HOGENOM" id="CLU_002755_1_2_5"/>
<keyword evidence="1" id="KW-0472">Membrane</keyword>
<feature type="transmembrane region" description="Helical" evidence="1">
    <location>
        <begin position="334"/>
        <end position="354"/>
    </location>
</feature>
<feature type="transmembrane region" description="Helical" evidence="1">
    <location>
        <begin position="528"/>
        <end position="552"/>
    </location>
</feature>
<evidence type="ECO:0000313" key="2">
    <source>
        <dbReference type="EMBL" id="CDO60717.1"/>
    </source>
</evidence>
<dbReference type="PANTHER" id="PTHR32063:SF0">
    <property type="entry name" value="SWARMING MOTILITY PROTEIN SWRC"/>
    <property type="match status" value="1"/>
</dbReference>
<dbReference type="PATRIC" id="fig|1458461.3.peg.2509"/>
<dbReference type="RefSeq" id="WP_043948697.1">
    <property type="nucleotide sequence ID" value="NZ_HG966617.1"/>
</dbReference>
<dbReference type="Gene3D" id="3.30.70.1430">
    <property type="entry name" value="Multidrug efflux transporter AcrB pore domain"/>
    <property type="match status" value="2"/>
</dbReference>
<dbReference type="SUPFAM" id="SSF82866">
    <property type="entry name" value="Multidrug efflux transporter AcrB transmembrane domain"/>
    <property type="match status" value="2"/>
</dbReference>
<dbReference type="InterPro" id="IPR027463">
    <property type="entry name" value="AcrB_DN_DC_subdom"/>
</dbReference>
<name>X5ME70_9HYPH</name>
<dbReference type="Gene3D" id="3.30.2090.10">
    <property type="entry name" value="Multidrug efflux transporter AcrB TolC docking domain, DN and DC subdomains"/>
    <property type="match status" value="2"/>
</dbReference>
<dbReference type="InterPro" id="IPR001036">
    <property type="entry name" value="Acrflvin-R"/>
</dbReference>
<dbReference type="Gene3D" id="3.30.70.1440">
    <property type="entry name" value="Multidrug efflux transporter AcrB pore domain"/>
    <property type="match status" value="1"/>
</dbReference>
<dbReference type="AlphaFoldDB" id="X5ME70"/>
<feature type="transmembrane region" description="Helical" evidence="1">
    <location>
        <begin position="953"/>
        <end position="974"/>
    </location>
</feature>
<feature type="transmembrane region" description="Helical" evidence="1">
    <location>
        <begin position="986"/>
        <end position="1009"/>
    </location>
</feature>
<dbReference type="SUPFAM" id="SSF82714">
    <property type="entry name" value="Multidrug efflux transporter AcrB TolC docking domain, DN and DC subdomains"/>
    <property type="match status" value="2"/>
</dbReference>
<gene>
    <name evidence="2" type="ORF">BN1012_Phect2504</name>
</gene>
<dbReference type="GO" id="GO:0042910">
    <property type="term" value="F:xenobiotic transmembrane transporter activity"/>
    <property type="evidence" value="ECO:0007669"/>
    <property type="project" value="TreeGrafter"/>
</dbReference>
<feature type="transmembrane region" description="Helical" evidence="1">
    <location>
        <begin position="909"/>
        <end position="932"/>
    </location>
</feature>
<keyword evidence="1" id="KW-1133">Transmembrane helix</keyword>
<accession>X5ME70</accession>
<feature type="transmembrane region" description="Helical" evidence="1">
    <location>
        <begin position="431"/>
        <end position="451"/>
    </location>
</feature>
<dbReference type="EMBL" id="HG966617">
    <property type="protein sequence ID" value="CDO60717.1"/>
    <property type="molecule type" value="Genomic_DNA"/>
</dbReference>
<dbReference type="PANTHER" id="PTHR32063">
    <property type="match status" value="1"/>
</dbReference>
<reference evidence="2 3" key="1">
    <citation type="journal article" date="2014" name="Front. Genet.">
        <title>Genome and metabolic network of "Candidatus Phaeomarinobacter ectocarpi" Ec32, a new candidate genus of Alphaproteobacteria frequently associated with brown algae.</title>
        <authorList>
            <person name="Dittami S.M."/>
            <person name="Barbeyron T."/>
            <person name="Boyen C."/>
            <person name="Cambefort J."/>
            <person name="Collet G."/>
            <person name="Delage L."/>
            <person name="Gobet A."/>
            <person name="Groisillier A."/>
            <person name="Leblanc C."/>
            <person name="Michel G."/>
            <person name="Scornet D."/>
            <person name="Siegel A."/>
            <person name="Tapia J.E."/>
            <person name="Tonon T."/>
        </authorList>
    </citation>
    <scope>NUCLEOTIDE SEQUENCE [LARGE SCALE GENOMIC DNA]</scope>
    <source>
        <strain evidence="2 3">Ec32</strain>
    </source>
</reference>
<feature type="transmembrane region" description="Helical" evidence="1">
    <location>
        <begin position="12"/>
        <end position="29"/>
    </location>
</feature>